<dbReference type="Proteomes" id="UP000007993">
    <property type="component" value="Unassembled WGS sequence"/>
</dbReference>
<name>K5E6Y7_RHOBT</name>
<proteinExistence type="predicted"/>
<dbReference type="AlphaFoldDB" id="K5E6Y7"/>
<dbReference type="RefSeq" id="WP_007332802.1">
    <property type="nucleotide sequence ID" value="NZ_AMCW01000090.1"/>
</dbReference>
<gene>
    <name evidence="1" type="ORF">RBSH_03117</name>
</gene>
<organism evidence="1 2">
    <name type="scientific">Rhodopirellula baltica SH28</name>
    <dbReference type="NCBI Taxonomy" id="993517"/>
    <lineage>
        <taxon>Bacteria</taxon>
        <taxon>Pseudomonadati</taxon>
        <taxon>Planctomycetota</taxon>
        <taxon>Planctomycetia</taxon>
        <taxon>Pirellulales</taxon>
        <taxon>Pirellulaceae</taxon>
        <taxon>Rhodopirellula</taxon>
    </lineage>
</organism>
<evidence type="ECO:0000313" key="1">
    <source>
        <dbReference type="EMBL" id="EKK01556.1"/>
    </source>
</evidence>
<comment type="caution">
    <text evidence="1">The sequence shown here is derived from an EMBL/GenBank/DDBJ whole genome shotgun (WGS) entry which is preliminary data.</text>
</comment>
<accession>K5E6Y7</accession>
<dbReference type="EMBL" id="AMCW01000090">
    <property type="protein sequence ID" value="EKK01556.1"/>
    <property type="molecule type" value="Genomic_DNA"/>
</dbReference>
<reference evidence="1 2" key="1">
    <citation type="journal article" date="2013" name="Mar. Genomics">
        <title>Expression of sulfatases in Rhodopirellula baltica and the diversity of sulfatases in the genus Rhodopirellula.</title>
        <authorList>
            <person name="Wegner C.E."/>
            <person name="Richter-Heitmann T."/>
            <person name="Klindworth A."/>
            <person name="Klockow C."/>
            <person name="Richter M."/>
            <person name="Achstetter T."/>
            <person name="Glockner F.O."/>
            <person name="Harder J."/>
        </authorList>
    </citation>
    <scope>NUCLEOTIDE SEQUENCE [LARGE SCALE GENOMIC DNA]</scope>
    <source>
        <strain evidence="1 2">SH28</strain>
    </source>
</reference>
<protein>
    <submittedName>
        <fullName evidence="1">Uncharacterized protein</fullName>
    </submittedName>
</protein>
<evidence type="ECO:0000313" key="2">
    <source>
        <dbReference type="Proteomes" id="UP000007993"/>
    </source>
</evidence>
<dbReference type="PATRIC" id="fig|993517.3.peg.3383"/>
<sequence length="137" mass="15492">MKLTRISAQNYSTLHEEFATNDSAGEGKRLAFAAAQKLLDRLGAVDGPSLYIYTSLFRLCFVNGDDFRLPTITRCTPYYRTTDSGQHIPSFQIAFPESSEMERSDEHWTKWTTSDLEEAIQMILKSLRLSAFAPDGD</sequence>